<evidence type="ECO:0000256" key="4">
    <source>
        <dbReference type="ARBA" id="ARBA00022692"/>
    </source>
</evidence>
<comment type="similarity">
    <text evidence="11">Belongs to the peptidase M48 family.</text>
</comment>
<keyword evidence="9 11" id="KW-0482">Metalloprotease</keyword>
<evidence type="ECO:0000256" key="6">
    <source>
        <dbReference type="ARBA" id="ARBA00022801"/>
    </source>
</evidence>
<dbReference type="GO" id="GO:0004222">
    <property type="term" value="F:metalloendopeptidase activity"/>
    <property type="evidence" value="ECO:0007669"/>
    <property type="project" value="InterPro"/>
</dbReference>
<evidence type="ECO:0000256" key="2">
    <source>
        <dbReference type="ARBA" id="ARBA00022475"/>
    </source>
</evidence>
<dbReference type="AlphaFoldDB" id="A0AAJ6NAR7"/>
<dbReference type="InterPro" id="IPR001915">
    <property type="entry name" value="Peptidase_M48"/>
</dbReference>
<accession>A0AAJ6NAR7</accession>
<feature type="transmembrane region" description="Helical" evidence="12">
    <location>
        <begin position="55"/>
        <end position="73"/>
    </location>
</feature>
<evidence type="ECO:0000256" key="8">
    <source>
        <dbReference type="ARBA" id="ARBA00022989"/>
    </source>
</evidence>
<dbReference type="Pfam" id="PF01435">
    <property type="entry name" value="Peptidase_M48"/>
    <property type="match status" value="1"/>
</dbReference>
<dbReference type="PANTHER" id="PTHR43221:SF1">
    <property type="entry name" value="PROTEASE HTPX"/>
    <property type="match status" value="1"/>
</dbReference>
<dbReference type="CDD" id="cd07325">
    <property type="entry name" value="M48_Ste24p_like"/>
    <property type="match status" value="1"/>
</dbReference>
<evidence type="ECO:0000313" key="14">
    <source>
        <dbReference type="EMBL" id="MDP8173322.1"/>
    </source>
</evidence>
<keyword evidence="2" id="KW-1003">Cell membrane</keyword>
<keyword evidence="4 12" id="KW-0812">Transmembrane</keyword>
<dbReference type="GO" id="GO:0006508">
    <property type="term" value="P:proteolysis"/>
    <property type="evidence" value="ECO:0007669"/>
    <property type="project" value="UniProtKB-KW"/>
</dbReference>
<keyword evidence="5" id="KW-0479">Metal-binding</keyword>
<dbReference type="EMBL" id="JASAYQ010000013">
    <property type="protein sequence ID" value="MDP8173322.1"/>
    <property type="molecule type" value="Genomic_DNA"/>
</dbReference>
<name>A0AAJ6NAR7_9PAST</name>
<dbReference type="RefSeq" id="WP_306374266.1">
    <property type="nucleotide sequence ID" value="NZ_JASAYK010000004.1"/>
</dbReference>
<evidence type="ECO:0000256" key="12">
    <source>
        <dbReference type="SAM" id="Phobius"/>
    </source>
</evidence>
<dbReference type="Proteomes" id="UP001236239">
    <property type="component" value="Unassembled WGS sequence"/>
</dbReference>
<dbReference type="PANTHER" id="PTHR43221">
    <property type="entry name" value="PROTEASE HTPX"/>
    <property type="match status" value="1"/>
</dbReference>
<keyword evidence="7 11" id="KW-0862">Zinc</keyword>
<evidence type="ECO:0000256" key="10">
    <source>
        <dbReference type="ARBA" id="ARBA00023136"/>
    </source>
</evidence>
<comment type="caution">
    <text evidence="14">The sequence shown here is derived from an EMBL/GenBank/DDBJ whole genome shotgun (WGS) entry which is preliminary data.</text>
</comment>
<evidence type="ECO:0000256" key="3">
    <source>
        <dbReference type="ARBA" id="ARBA00022670"/>
    </source>
</evidence>
<evidence type="ECO:0000256" key="5">
    <source>
        <dbReference type="ARBA" id="ARBA00022723"/>
    </source>
</evidence>
<sequence>MNTLHTTQAPTVKQFRHKAEMPLLILGYVLTALVTVGCLIVIANGGELKDWSTGILMGLLSPIAGIFFVRFMYYKKVSNGIEMSKKQFPKLYEMYRELALQMGFDEDPNSKNVIPPLYLVNGNGVMNAFASKCALYEKYVVLHSDIVDIAYVHGNFGALRFILAHELGHVKCGHINLRRLICAPIMTVLFLNKSLTRAQEYTADRVACYYAPDDVMGMLYLFAGKNLGKHVNIDEYFKNIEKYENDLWLRIVNFRSDHAVGYRRMRALKDSQTKGWDVHGKML</sequence>
<gene>
    <name evidence="14" type="ORF">QJU93_08130</name>
</gene>
<comment type="subcellular location">
    <subcellularLocation>
        <location evidence="1">Cell membrane</location>
        <topology evidence="1">Multi-pass membrane protein</topology>
    </subcellularLocation>
</comment>
<feature type="transmembrane region" description="Helical" evidence="12">
    <location>
        <begin position="23"/>
        <end position="43"/>
    </location>
</feature>
<dbReference type="GO" id="GO:0046872">
    <property type="term" value="F:metal ion binding"/>
    <property type="evidence" value="ECO:0007669"/>
    <property type="project" value="UniProtKB-KW"/>
</dbReference>
<evidence type="ECO:0000256" key="1">
    <source>
        <dbReference type="ARBA" id="ARBA00004651"/>
    </source>
</evidence>
<evidence type="ECO:0000256" key="7">
    <source>
        <dbReference type="ARBA" id="ARBA00022833"/>
    </source>
</evidence>
<keyword evidence="8 12" id="KW-1133">Transmembrane helix</keyword>
<organism evidence="14 15">
    <name type="scientific">Phocoenobacter skyensis</name>
    <dbReference type="NCBI Taxonomy" id="97481"/>
    <lineage>
        <taxon>Bacteria</taxon>
        <taxon>Pseudomonadati</taxon>
        <taxon>Pseudomonadota</taxon>
        <taxon>Gammaproteobacteria</taxon>
        <taxon>Pasteurellales</taxon>
        <taxon>Pasteurellaceae</taxon>
        <taxon>Phocoenobacter</taxon>
    </lineage>
</organism>
<dbReference type="GO" id="GO:0005886">
    <property type="term" value="C:plasma membrane"/>
    <property type="evidence" value="ECO:0007669"/>
    <property type="project" value="UniProtKB-SubCell"/>
</dbReference>
<evidence type="ECO:0000256" key="9">
    <source>
        <dbReference type="ARBA" id="ARBA00023049"/>
    </source>
</evidence>
<evidence type="ECO:0000313" key="15">
    <source>
        <dbReference type="Proteomes" id="UP001236239"/>
    </source>
</evidence>
<evidence type="ECO:0000256" key="11">
    <source>
        <dbReference type="RuleBase" id="RU003983"/>
    </source>
</evidence>
<protein>
    <submittedName>
        <fullName evidence="14">M48 family metallopeptidase</fullName>
    </submittedName>
</protein>
<keyword evidence="6 11" id="KW-0378">Hydrolase</keyword>
<dbReference type="InterPro" id="IPR050083">
    <property type="entry name" value="HtpX_protease"/>
</dbReference>
<feature type="domain" description="Peptidase M48" evidence="13">
    <location>
        <begin position="87"/>
        <end position="181"/>
    </location>
</feature>
<reference evidence="14" key="1">
    <citation type="journal article" date="2023" name="Front. Microbiol.">
        <title>Phylogeography and host specificity of Pasteurellaceae pathogenic to sea-farmed fish in the north-east Atlantic.</title>
        <authorList>
            <person name="Gulla S."/>
            <person name="Colquhoun D.J."/>
            <person name="Olsen A.B."/>
            <person name="Spilsberg B."/>
            <person name="Lagesen K."/>
            <person name="Aakesson C.P."/>
            <person name="Strom S."/>
            <person name="Manji F."/>
            <person name="Birkbeck T.H."/>
            <person name="Nilsen H.K."/>
        </authorList>
    </citation>
    <scope>NUCLEOTIDE SEQUENCE</scope>
    <source>
        <strain evidence="14">TW16_20</strain>
    </source>
</reference>
<comment type="cofactor">
    <cofactor evidence="11">
        <name>Zn(2+)</name>
        <dbReference type="ChEBI" id="CHEBI:29105"/>
    </cofactor>
    <text evidence="11">Binds 1 zinc ion per subunit.</text>
</comment>
<evidence type="ECO:0000259" key="13">
    <source>
        <dbReference type="Pfam" id="PF01435"/>
    </source>
</evidence>
<keyword evidence="10 12" id="KW-0472">Membrane</keyword>
<dbReference type="Gene3D" id="3.30.2010.10">
    <property type="entry name" value="Metalloproteases ('zincins'), catalytic domain"/>
    <property type="match status" value="1"/>
</dbReference>
<keyword evidence="3 11" id="KW-0645">Protease</keyword>
<proteinExistence type="inferred from homology"/>